<dbReference type="EMBL" id="JAFCLK010000006">
    <property type="protein sequence ID" value="MBR1135773.1"/>
    <property type="molecule type" value="Genomic_DNA"/>
</dbReference>
<evidence type="ECO:0000313" key="2">
    <source>
        <dbReference type="Proteomes" id="UP001314635"/>
    </source>
</evidence>
<keyword evidence="2" id="KW-1185">Reference proteome</keyword>
<proteinExistence type="predicted"/>
<protein>
    <submittedName>
        <fullName evidence="1">Uncharacterized protein</fullName>
    </submittedName>
</protein>
<organism evidence="1 2">
    <name type="scientific">Bradyrhizobium denitrificans</name>
    <dbReference type="NCBI Taxonomy" id="2734912"/>
    <lineage>
        <taxon>Bacteria</taxon>
        <taxon>Pseudomonadati</taxon>
        <taxon>Pseudomonadota</taxon>
        <taxon>Alphaproteobacteria</taxon>
        <taxon>Hyphomicrobiales</taxon>
        <taxon>Nitrobacteraceae</taxon>
        <taxon>Bradyrhizobium</taxon>
    </lineage>
</organism>
<reference evidence="2" key="1">
    <citation type="journal article" date="2021" name="ISME J.">
        <title>Evolutionary origin and ecological implication of a unique nif island in free-living Bradyrhizobium lineages.</title>
        <authorList>
            <person name="Tao J."/>
        </authorList>
    </citation>
    <scope>NUCLEOTIDE SEQUENCE [LARGE SCALE GENOMIC DNA]</scope>
    <source>
        <strain evidence="2">SZCCT0094</strain>
    </source>
</reference>
<dbReference type="RefSeq" id="WP_172235467.1">
    <property type="nucleotide sequence ID" value="NZ_JABFDP010000002.1"/>
</dbReference>
<dbReference type="Proteomes" id="UP001314635">
    <property type="component" value="Unassembled WGS sequence"/>
</dbReference>
<name>A0ABS5G3E9_9BRAD</name>
<evidence type="ECO:0000313" key="1">
    <source>
        <dbReference type="EMBL" id="MBR1135773.1"/>
    </source>
</evidence>
<comment type="caution">
    <text evidence="1">The sequence shown here is derived from an EMBL/GenBank/DDBJ whole genome shotgun (WGS) entry which is preliminary data.</text>
</comment>
<accession>A0ABS5G3E9</accession>
<sequence>MRVAFALAGLGGLNAHGAGFLDTARAWGVAPDLVTATSGQILVLSAWLQGLDLRQQLISADRLRDQTSQLRTLMFGYPGVFRPAYAEALARFVAWPDWRDGPFNVLADRLLPAQQYVPVRSEADFAQAAATLNGTSIGVVFNTYDPESGTGLLYGNDAARALLPSEKSIANTHAAQARQSAAKRDLRYASDVAAERALHPITPEAIKAALWLSLYGFTRLPQGQMDGAYHRASIISELHGFDRVFAVRPLANGWRGETPQNWFEVQDWTTEMWFSVGYKAEVDALKRINDLIAAGVITDPKYRRVDLVEIQPETPAGYFNYFVERGEVYENAVIATELKFAELGMVRPTEQA</sequence>
<gene>
    <name evidence="1" type="ORF">JQ619_08345</name>
</gene>